<feature type="transmembrane region" description="Helical" evidence="9">
    <location>
        <begin position="139"/>
        <end position="156"/>
    </location>
</feature>
<evidence type="ECO:0000256" key="7">
    <source>
        <dbReference type="ARBA" id="ARBA00023034"/>
    </source>
</evidence>
<dbReference type="PIRSF" id="PIRSF005799">
    <property type="entry name" value="UDP-gal_transpt"/>
    <property type="match status" value="1"/>
</dbReference>
<keyword evidence="11" id="KW-1185">Reference proteome</keyword>
<evidence type="ECO:0000256" key="2">
    <source>
        <dbReference type="ARBA" id="ARBA00009976"/>
    </source>
</evidence>
<dbReference type="SUPFAM" id="SSF103481">
    <property type="entry name" value="Multidrug resistance efflux transporter EmrE"/>
    <property type="match status" value="1"/>
</dbReference>
<protein>
    <submittedName>
        <fullName evidence="10">UDP-N-acetylglucosamine transporter like protein</fullName>
    </submittedName>
</protein>
<dbReference type="Pfam" id="PF04142">
    <property type="entry name" value="Nuc_sug_transp"/>
    <property type="match status" value="1"/>
</dbReference>
<keyword evidence="7" id="KW-0333">Golgi apparatus</keyword>
<dbReference type="Proteomes" id="UP000807504">
    <property type="component" value="Unassembled WGS sequence"/>
</dbReference>
<feature type="transmembrane region" description="Helical" evidence="9">
    <location>
        <begin position="297"/>
        <end position="316"/>
    </location>
</feature>
<dbReference type="EMBL" id="JABXBU010002072">
    <property type="protein sequence ID" value="KAF8778372.1"/>
    <property type="molecule type" value="Genomic_DNA"/>
</dbReference>
<dbReference type="PANTHER" id="PTHR10231">
    <property type="entry name" value="NUCLEOTIDE-SUGAR TRANSMEMBRANE TRANSPORTER"/>
    <property type="match status" value="1"/>
</dbReference>
<sequence>MIPHLKYVSLSVLVLQTTAIVLVLRYSRTVPQNGPRYLASTTILISEILKIVSCLAVLCCECGWSLSNLKCLLIQEIWRKPVETLKLIVPAFLYTVQNNLLFIALSVLDAATYQVTYQLKILTTAMFSVMILHKRLVTTQWLALVLLMIGVALVQMPSSGSTTSTNVDKTVSSQFLGLFVVLIACFSSGFSGVYFEKLVKSSAQSLWIRNIQLALFSIILGSLAIYMQDSKAVAEHGFFQGYYATTWIVIFLQAFGGLVVSTVIKYADNILKGFATSVSIVLSTVCSYYLLGDFEPTDTFFIGATIVIIATMLYGYPVKKPDKYSTPPNREKIVER</sequence>
<dbReference type="NCBIfam" id="TIGR00803">
    <property type="entry name" value="nst"/>
    <property type="match status" value="1"/>
</dbReference>
<keyword evidence="5 9" id="KW-0812">Transmembrane</keyword>
<dbReference type="FunFam" id="1.10.3730.20:FF:000037">
    <property type="entry name" value="Nucleotide Sugar TransPorter family"/>
    <property type="match status" value="1"/>
</dbReference>
<evidence type="ECO:0000256" key="5">
    <source>
        <dbReference type="ARBA" id="ARBA00022692"/>
    </source>
</evidence>
<evidence type="ECO:0000313" key="11">
    <source>
        <dbReference type="Proteomes" id="UP000807504"/>
    </source>
</evidence>
<comment type="caution">
    <text evidence="10">The sequence shown here is derived from an EMBL/GenBank/DDBJ whole genome shotgun (WGS) entry which is preliminary data.</text>
</comment>
<feature type="transmembrane region" description="Helical" evidence="9">
    <location>
        <begin position="48"/>
        <end position="66"/>
    </location>
</feature>
<keyword evidence="3" id="KW-0813">Transport</keyword>
<evidence type="ECO:0000256" key="1">
    <source>
        <dbReference type="ARBA" id="ARBA00004653"/>
    </source>
</evidence>
<evidence type="ECO:0000256" key="9">
    <source>
        <dbReference type="SAM" id="Phobius"/>
    </source>
</evidence>
<dbReference type="InterPro" id="IPR007271">
    <property type="entry name" value="Nuc_sug_transpt"/>
</dbReference>
<reference evidence="10" key="2">
    <citation type="submission" date="2020-06" db="EMBL/GenBank/DDBJ databases">
        <authorList>
            <person name="Sheffer M."/>
        </authorList>
    </citation>
    <scope>NUCLEOTIDE SEQUENCE</scope>
</reference>
<evidence type="ECO:0000256" key="3">
    <source>
        <dbReference type="ARBA" id="ARBA00022448"/>
    </source>
</evidence>
<proteinExistence type="inferred from homology"/>
<dbReference type="InterPro" id="IPR037185">
    <property type="entry name" value="EmrE-like"/>
</dbReference>
<feature type="transmembrane region" description="Helical" evidence="9">
    <location>
        <begin position="114"/>
        <end position="132"/>
    </location>
</feature>
<reference evidence="10" key="1">
    <citation type="journal article" date="2020" name="bioRxiv">
        <title>Chromosome-level reference genome of the European wasp spider Argiope bruennichi: a resource for studies on range expansion and evolutionary adaptation.</title>
        <authorList>
            <person name="Sheffer M.M."/>
            <person name="Hoppe A."/>
            <person name="Krehenwinkel H."/>
            <person name="Uhl G."/>
            <person name="Kuss A.W."/>
            <person name="Jensen L."/>
            <person name="Jensen C."/>
            <person name="Gillespie R.G."/>
            <person name="Hoff K.J."/>
            <person name="Prost S."/>
        </authorList>
    </citation>
    <scope>NUCLEOTIDE SEQUENCE</scope>
</reference>
<feature type="transmembrane region" description="Helical" evidence="9">
    <location>
        <begin position="274"/>
        <end position="291"/>
    </location>
</feature>
<feature type="transmembrane region" description="Helical" evidence="9">
    <location>
        <begin position="176"/>
        <end position="195"/>
    </location>
</feature>
<feature type="transmembrane region" description="Helical" evidence="9">
    <location>
        <begin position="207"/>
        <end position="227"/>
    </location>
</feature>
<evidence type="ECO:0000256" key="8">
    <source>
        <dbReference type="ARBA" id="ARBA00023136"/>
    </source>
</evidence>
<keyword evidence="6 9" id="KW-1133">Transmembrane helix</keyword>
<dbReference type="AlphaFoldDB" id="A0A8T0ER26"/>
<comment type="subcellular location">
    <subcellularLocation>
        <location evidence="1">Golgi apparatus membrane</location>
        <topology evidence="1">Multi-pass membrane protein</topology>
    </subcellularLocation>
</comment>
<keyword evidence="4" id="KW-0762">Sugar transport</keyword>
<feature type="transmembrane region" description="Helical" evidence="9">
    <location>
        <begin position="87"/>
        <end position="108"/>
    </location>
</feature>
<dbReference type="GO" id="GO:0000139">
    <property type="term" value="C:Golgi membrane"/>
    <property type="evidence" value="ECO:0007669"/>
    <property type="project" value="UniProtKB-SubCell"/>
</dbReference>
<feature type="transmembrane region" description="Helical" evidence="9">
    <location>
        <begin position="7"/>
        <end position="28"/>
    </location>
</feature>
<keyword evidence="8 9" id="KW-0472">Membrane</keyword>
<dbReference type="GO" id="GO:0015165">
    <property type="term" value="F:pyrimidine nucleotide-sugar transmembrane transporter activity"/>
    <property type="evidence" value="ECO:0007669"/>
    <property type="project" value="InterPro"/>
</dbReference>
<organism evidence="10 11">
    <name type="scientific">Argiope bruennichi</name>
    <name type="common">Wasp spider</name>
    <name type="synonym">Aranea bruennichi</name>
    <dbReference type="NCBI Taxonomy" id="94029"/>
    <lineage>
        <taxon>Eukaryota</taxon>
        <taxon>Metazoa</taxon>
        <taxon>Ecdysozoa</taxon>
        <taxon>Arthropoda</taxon>
        <taxon>Chelicerata</taxon>
        <taxon>Arachnida</taxon>
        <taxon>Araneae</taxon>
        <taxon>Araneomorphae</taxon>
        <taxon>Entelegynae</taxon>
        <taxon>Araneoidea</taxon>
        <taxon>Araneidae</taxon>
        <taxon>Argiope</taxon>
    </lineage>
</organism>
<evidence type="ECO:0000256" key="4">
    <source>
        <dbReference type="ARBA" id="ARBA00022597"/>
    </source>
</evidence>
<gene>
    <name evidence="10" type="ORF">HNY73_015103</name>
</gene>
<feature type="transmembrane region" description="Helical" evidence="9">
    <location>
        <begin position="247"/>
        <end position="267"/>
    </location>
</feature>
<comment type="similarity">
    <text evidence="2">Belongs to the nucleotide-sugar transporter family. SLC35A subfamily.</text>
</comment>
<evidence type="ECO:0000256" key="6">
    <source>
        <dbReference type="ARBA" id="ARBA00022989"/>
    </source>
</evidence>
<dbReference type="Gene3D" id="1.10.3730.20">
    <property type="match status" value="1"/>
</dbReference>
<name>A0A8T0ER26_ARGBR</name>
<accession>A0A8T0ER26</accession>
<evidence type="ECO:0000313" key="10">
    <source>
        <dbReference type="EMBL" id="KAF8778372.1"/>
    </source>
</evidence>